<keyword evidence="13" id="KW-1185">Reference proteome</keyword>
<dbReference type="PATRIC" id="fig|693979.3.peg.1300"/>
<comment type="similarity">
    <text evidence="2 7">Belongs to the peptidase S41B family.</text>
</comment>
<feature type="active site" description="Nucleophile" evidence="8">
    <location>
        <position position="989"/>
    </location>
</feature>
<dbReference type="OrthoDB" id="9815657at2"/>
<dbReference type="GO" id="GO:0006508">
    <property type="term" value="P:proteolysis"/>
    <property type="evidence" value="ECO:0007669"/>
    <property type="project" value="UniProtKB-UniRule"/>
</dbReference>
<feature type="active site" description="Charge relay system" evidence="8">
    <location>
        <position position="773"/>
    </location>
</feature>
<evidence type="ECO:0000259" key="11">
    <source>
        <dbReference type="Pfam" id="PF14684"/>
    </source>
</evidence>
<dbReference type="eggNOG" id="COG4946">
    <property type="taxonomic scope" value="Bacteria"/>
</dbReference>
<dbReference type="SUPFAM" id="SSF50156">
    <property type="entry name" value="PDZ domain-like"/>
    <property type="match status" value="1"/>
</dbReference>
<dbReference type="InterPro" id="IPR029045">
    <property type="entry name" value="ClpP/crotonase-like_dom_sf"/>
</dbReference>
<dbReference type="HOGENOM" id="CLU_005503_0_0_10"/>
<reference evidence="12 13" key="2">
    <citation type="journal article" date="2011" name="Stand. Genomic Sci.">
        <title>Complete genome sequence of Bacteroides helcogenes type strain (P 36-108).</title>
        <authorList>
            <person name="Pati A."/>
            <person name="Gronow S."/>
            <person name="Zeytun A."/>
            <person name="Lapidus A."/>
            <person name="Nolan M."/>
            <person name="Hammon N."/>
            <person name="Deshpande S."/>
            <person name="Cheng J.F."/>
            <person name="Tapia R."/>
            <person name="Han C."/>
            <person name="Goodwin L."/>
            <person name="Pitluck S."/>
            <person name="Liolios K."/>
            <person name="Pagani I."/>
            <person name="Ivanova N."/>
            <person name="Mavromatis K."/>
            <person name="Chen A."/>
            <person name="Palaniappan K."/>
            <person name="Land M."/>
            <person name="Hauser L."/>
            <person name="Chang Y.J."/>
            <person name="Jeffries C.D."/>
            <person name="Detter J.C."/>
            <person name="Brambilla E."/>
            <person name="Rohde M."/>
            <person name="Goker M."/>
            <person name="Woyke T."/>
            <person name="Bristow J."/>
            <person name="Eisen J.A."/>
            <person name="Markowitz V."/>
            <person name="Hugenholtz P."/>
            <person name="Kyrpides N.C."/>
            <person name="Klenk H.P."/>
            <person name="Lucas S."/>
        </authorList>
    </citation>
    <scope>NUCLEOTIDE SEQUENCE [LARGE SCALE GENOMIC DNA]</scope>
    <source>
        <strain evidence="13">ATCC 35417 / DSM 20613 / JCM 6297 / CCUG 15421 / P 36-108</strain>
    </source>
</reference>
<evidence type="ECO:0000256" key="5">
    <source>
        <dbReference type="ARBA" id="ARBA00022801"/>
    </source>
</evidence>
<dbReference type="Gene3D" id="2.120.10.60">
    <property type="entry name" value="Tricorn protease N-terminal domain"/>
    <property type="match status" value="1"/>
</dbReference>
<evidence type="ECO:0000256" key="4">
    <source>
        <dbReference type="ARBA" id="ARBA00022670"/>
    </source>
</evidence>
<comment type="subcellular location">
    <subcellularLocation>
        <location evidence="1 7">Cytoplasm</location>
    </subcellularLocation>
</comment>
<evidence type="ECO:0000256" key="2">
    <source>
        <dbReference type="ARBA" id="ARBA00008524"/>
    </source>
</evidence>
<keyword evidence="3 7" id="KW-0963">Cytoplasm</keyword>
<feature type="active site" description="Charge relay system" evidence="8">
    <location>
        <position position="1046"/>
    </location>
</feature>
<feature type="domain" description="Tail specific protease" evidence="10">
    <location>
        <begin position="901"/>
        <end position="1056"/>
    </location>
</feature>
<evidence type="ECO:0000256" key="8">
    <source>
        <dbReference type="PIRSR" id="PIRSR036421-1"/>
    </source>
</evidence>
<proteinExistence type="inferred from homology"/>
<dbReference type="EC" id="3.4.21.-" evidence="7"/>
<feature type="region of interest" description="Disordered" evidence="9">
    <location>
        <begin position="566"/>
        <end position="595"/>
    </location>
</feature>
<dbReference type="Gene3D" id="2.120.10.30">
    <property type="entry name" value="TolB, C-terminal domain"/>
    <property type="match status" value="2"/>
</dbReference>
<dbReference type="CDD" id="cd07562">
    <property type="entry name" value="Peptidase_S41_TRI"/>
    <property type="match status" value="1"/>
</dbReference>
<dbReference type="PIRSF" id="PIRSF036421">
    <property type="entry name" value="Tricorn_protease"/>
    <property type="match status" value="1"/>
</dbReference>
<name>E6STG6_BACT6</name>
<sequence>MKKIFTIAILGFATMASYAITPLWMRDIRISPDGKEIAFCYKGDIYKVPVKGGTAMQLTTQDSYECTPVWSPDSKQIAFASDRYGNFDIFVMPANGGTARRLTTNSAGELPSTFTPDGKYILFSASIQDAATSALFPTTAMTELYKVPSTGGRTEQVLGTPAEAVCFGKTGDKFFYQDRKGFEDEWRKHHTSSITRDVWMYDIRTGKHTNLTRREGEDRNPVLSPDGETLFFLSERNGGTFNVCSFPISQPQSVKEVTAFKTHPVRFLSISNEGTLCYGYDGEIYTQQNGASPQKLDVEIIRDDRPQIAGFTFSSGATSGTVSPDGKQIAFIVRGEVFVTSTDYTTTKQITATAAREAGLSFGPDNRTLAYASERNGNWQLFLASIVRKEDPNFPNATLIKEEALLPSTTVKRAYPQFSPDGKELAFIEDRNRLMVLNLKTRNVRQITDGSTWYGTSGGFDYSWSPDGKWFTLEFIGNKHDPYSDVGLVSAQGGGEITNLTNSGYTSGSPRFVLDGNAILFTTERYGMRAHASWGSQDDAMLVFLNQDSYDKFCLSKEDYELRKELESEQKKSKEKDNSKGKNEKKRTGKEDKDTTKVQEIVVDLKNIEDRIVRLTPNSSNMGSALISKDGETLYYLAAFEGGFDMWKMDLRKKETKLLHKMDTGWATMEMDKEGKHLFLMGGKSMQKMDMASNELKPVSYLASMKMNLEAEREYMFDHVYKQQQKRFYNTNMHGVDWDAMSADYRKFLPHIGNNYDFAELLSEWLGELNVSHTGGRYYPGKHSEPTASLGLLFDWNYAGKGMLVSEVIEKGPFDKADTKVKNGVVIEKIDGTEITPEMDYYTLLNNKAKKKTLVSLYDPQTNERWEEVTIPVTHGALGGLLYTRWVKQRAADVDKWSGGRLGYVHIESMGDGSFRSVYSDILGKYNNREGIVIDTRFNGGGRLHEDIEVLFSGKKYFTQVVRGREACDMPSRRWNKPSIMLTCEANYSNAHGTPWVYSHQKLGKLVGMPVPGTMTSVSWETLQDPSLVFGIPVIGYRLPDGSYLENSQLEPDIKVANSPETIVKGEDTQLKAAVEELLKELDK</sequence>
<dbReference type="InterPro" id="IPR011042">
    <property type="entry name" value="6-blade_b-propeller_TolB-like"/>
</dbReference>
<dbReference type="GO" id="GO:0005737">
    <property type="term" value="C:cytoplasm"/>
    <property type="evidence" value="ECO:0007669"/>
    <property type="project" value="UniProtKB-SubCell"/>
</dbReference>
<dbReference type="Gene3D" id="2.30.42.10">
    <property type="match status" value="1"/>
</dbReference>
<reference key="1">
    <citation type="submission" date="2010-11" db="EMBL/GenBank/DDBJ databases">
        <title>The complete genome of Bacteroides helcogenes P 36-108.</title>
        <authorList>
            <consortium name="US DOE Joint Genome Institute (JGI-PGF)"/>
            <person name="Lucas S."/>
            <person name="Copeland A."/>
            <person name="Lapidus A."/>
            <person name="Bruce D."/>
            <person name="Goodwin L."/>
            <person name="Pitluck S."/>
            <person name="Kyrpides N."/>
            <person name="Mavromatis K."/>
            <person name="Ivanova N."/>
            <person name="Zeytun A."/>
            <person name="Brettin T."/>
            <person name="Detter J.C."/>
            <person name="Tapia R."/>
            <person name="Han C."/>
            <person name="Land M."/>
            <person name="Hauser L."/>
            <person name="Markowitz V."/>
            <person name="Cheng J.-F."/>
            <person name="Hugenholtz P."/>
            <person name="Woyke T."/>
            <person name="Wu D."/>
            <person name="Gronow S."/>
            <person name="Wellnitz S."/>
            <person name="Brambilla E."/>
            <person name="Klenk H.-P."/>
            <person name="Eisen J.A."/>
        </authorList>
    </citation>
    <scope>NUCLEOTIDE SEQUENCE</scope>
    <source>
        <strain>P 36-108</strain>
    </source>
</reference>
<keyword evidence="4 7" id="KW-0645">Protease</keyword>
<dbReference type="Gene3D" id="3.90.226.10">
    <property type="entry name" value="2-enoyl-CoA Hydratase, Chain A, domain 1"/>
    <property type="match status" value="1"/>
</dbReference>
<evidence type="ECO:0000259" key="10">
    <source>
        <dbReference type="Pfam" id="PF03572"/>
    </source>
</evidence>
<evidence type="ECO:0000256" key="1">
    <source>
        <dbReference type="ARBA" id="ARBA00004496"/>
    </source>
</evidence>
<dbReference type="STRING" id="693979.Bache_1230"/>
<evidence type="ECO:0000313" key="13">
    <source>
        <dbReference type="Proteomes" id="UP000008630"/>
    </source>
</evidence>
<dbReference type="Pfam" id="PF03572">
    <property type="entry name" value="Peptidase_S41"/>
    <property type="match status" value="1"/>
</dbReference>
<dbReference type="InterPro" id="IPR036034">
    <property type="entry name" value="PDZ_sf"/>
</dbReference>
<dbReference type="SUPFAM" id="SSF82171">
    <property type="entry name" value="DPP6 N-terminal domain-like"/>
    <property type="match status" value="1"/>
</dbReference>
<feature type="compositionally biased region" description="Basic and acidic residues" evidence="9">
    <location>
        <begin position="566"/>
        <end position="582"/>
    </location>
</feature>
<dbReference type="Proteomes" id="UP000008630">
    <property type="component" value="Chromosome"/>
</dbReference>
<dbReference type="Pfam" id="PF26550">
    <property type="entry name" value="Tricorn_2nd"/>
    <property type="match status" value="1"/>
</dbReference>
<accession>E6STG6</accession>
<dbReference type="KEGG" id="bhl:Bache_1230"/>
<dbReference type="InterPro" id="IPR028204">
    <property type="entry name" value="Tricorn_C1"/>
</dbReference>
<dbReference type="Pfam" id="PF14684">
    <property type="entry name" value="Tricorn_C1"/>
    <property type="match status" value="1"/>
</dbReference>
<evidence type="ECO:0000313" key="12">
    <source>
        <dbReference type="EMBL" id="ADV43240.1"/>
    </source>
</evidence>
<dbReference type="InterPro" id="IPR012393">
    <property type="entry name" value="Tricorn_protease"/>
</dbReference>
<evidence type="ECO:0000256" key="7">
    <source>
        <dbReference type="PIRNR" id="PIRNR036421"/>
    </source>
</evidence>
<dbReference type="Pfam" id="PF26549">
    <property type="entry name" value="Tricorn_N"/>
    <property type="match status" value="1"/>
</dbReference>
<dbReference type="SUPFAM" id="SSF52096">
    <property type="entry name" value="ClpP/crotonase"/>
    <property type="match status" value="1"/>
</dbReference>
<feature type="domain" description="Tricorn protease C1" evidence="11">
    <location>
        <begin position="710"/>
        <end position="767"/>
    </location>
</feature>
<comment type="function">
    <text evidence="7">Degrades oligopeptides.</text>
</comment>
<organism evidence="12 13">
    <name type="scientific">Bacteroides helcogenes (strain ATCC 35417 / DSM 20613 / JCM 6297 / CCUG 15421 / P 36-108)</name>
    <dbReference type="NCBI Taxonomy" id="693979"/>
    <lineage>
        <taxon>Bacteria</taxon>
        <taxon>Pseudomonadati</taxon>
        <taxon>Bacteroidota</taxon>
        <taxon>Bacteroidia</taxon>
        <taxon>Bacteroidales</taxon>
        <taxon>Bacteroidaceae</taxon>
        <taxon>Bacteroides</taxon>
    </lineage>
</organism>
<dbReference type="PANTHER" id="PTHR43253">
    <property type="entry name" value="TRICORN PROTEASE HOMOLOG 2-RELATED"/>
    <property type="match status" value="1"/>
</dbReference>
<evidence type="ECO:0000256" key="6">
    <source>
        <dbReference type="ARBA" id="ARBA00022825"/>
    </source>
</evidence>
<dbReference type="SUPFAM" id="SSF69304">
    <property type="entry name" value="Tricorn protease N-terminal domain"/>
    <property type="match status" value="1"/>
</dbReference>
<gene>
    <name evidence="12" type="ordered locus">Bache_1230</name>
</gene>
<dbReference type="AlphaFoldDB" id="E6STG6"/>
<protein>
    <recommendedName>
        <fullName evidence="7">Tricorn protease homolog</fullName>
        <ecNumber evidence="7">3.4.21.-</ecNumber>
    </recommendedName>
</protein>
<dbReference type="GO" id="GO:0008236">
    <property type="term" value="F:serine-type peptidase activity"/>
    <property type="evidence" value="ECO:0007669"/>
    <property type="project" value="UniProtKB-UniRule"/>
</dbReference>
<evidence type="ECO:0000256" key="3">
    <source>
        <dbReference type="ARBA" id="ARBA00022490"/>
    </source>
</evidence>
<dbReference type="PANTHER" id="PTHR43253:SF1">
    <property type="entry name" value="TRICORN PROTEASE HOMOLOG 2-RELATED"/>
    <property type="match status" value="1"/>
</dbReference>
<keyword evidence="6 7" id="KW-0720">Serine protease</keyword>
<keyword evidence="5 7" id="KW-0378">Hydrolase</keyword>
<dbReference type="InterPro" id="IPR005151">
    <property type="entry name" value="Tail-specific_protease"/>
</dbReference>
<evidence type="ECO:0000256" key="9">
    <source>
        <dbReference type="SAM" id="MobiDB-lite"/>
    </source>
</evidence>
<dbReference type="Gene3D" id="3.30.750.44">
    <property type="match status" value="1"/>
</dbReference>
<dbReference type="eggNOG" id="COG0793">
    <property type="taxonomic scope" value="Bacteria"/>
</dbReference>
<dbReference type="EMBL" id="CP002352">
    <property type="protein sequence ID" value="ADV43240.1"/>
    <property type="molecule type" value="Genomic_DNA"/>
</dbReference>
<dbReference type="RefSeq" id="WP_013546834.1">
    <property type="nucleotide sequence ID" value="NC_014933.1"/>
</dbReference>